<dbReference type="GO" id="GO:0016787">
    <property type="term" value="F:hydrolase activity"/>
    <property type="evidence" value="ECO:0007669"/>
    <property type="project" value="InterPro"/>
</dbReference>
<evidence type="ECO:0000313" key="4">
    <source>
        <dbReference type="Proteomes" id="UP000799538"/>
    </source>
</evidence>
<dbReference type="GO" id="GO:0000340">
    <property type="term" value="F:RNA 7-methylguanosine cap binding"/>
    <property type="evidence" value="ECO:0007669"/>
    <property type="project" value="TreeGrafter"/>
</dbReference>
<protein>
    <submittedName>
        <fullName evidence="3">HIT-like domain-containing protein</fullName>
    </submittedName>
</protein>
<gene>
    <name evidence="3" type="ORF">BDZ85DRAFT_229000</name>
</gene>
<dbReference type="PANTHER" id="PTHR12978:SF0">
    <property type="entry name" value="M7GPPPX DIPHOSPHATASE"/>
    <property type="match status" value="1"/>
</dbReference>
<comment type="similarity">
    <text evidence="1">Belongs to the HIT family.</text>
</comment>
<dbReference type="EMBL" id="ML992501">
    <property type="protein sequence ID" value="KAF2228076.1"/>
    <property type="molecule type" value="Genomic_DNA"/>
</dbReference>
<dbReference type="InterPro" id="IPR011145">
    <property type="entry name" value="Scavenger_mRNA_decap_enz_N"/>
</dbReference>
<proteinExistence type="inferred from homology"/>
<dbReference type="Pfam" id="PF11969">
    <property type="entry name" value="DcpS_C"/>
    <property type="match status" value="1"/>
</dbReference>
<organism evidence="3 4">
    <name type="scientific">Elsinoe ampelina</name>
    <dbReference type="NCBI Taxonomy" id="302913"/>
    <lineage>
        <taxon>Eukaryota</taxon>
        <taxon>Fungi</taxon>
        <taxon>Dikarya</taxon>
        <taxon>Ascomycota</taxon>
        <taxon>Pezizomycotina</taxon>
        <taxon>Dothideomycetes</taxon>
        <taxon>Dothideomycetidae</taxon>
        <taxon>Myriangiales</taxon>
        <taxon>Elsinoaceae</taxon>
        <taxon>Elsinoe</taxon>
    </lineage>
</organism>
<dbReference type="GO" id="GO:0000290">
    <property type="term" value="P:deadenylation-dependent decapping of nuclear-transcribed mRNA"/>
    <property type="evidence" value="ECO:0007669"/>
    <property type="project" value="InterPro"/>
</dbReference>
<name>A0A6A6GQP2_9PEZI</name>
<feature type="active site" description="Nucleophile" evidence="2">
    <location>
        <position position="278"/>
    </location>
</feature>
<accession>A0A6A6GQP2</accession>
<evidence type="ECO:0000313" key="3">
    <source>
        <dbReference type="EMBL" id="KAF2228076.1"/>
    </source>
</evidence>
<dbReference type="PANTHER" id="PTHR12978">
    <property type="entry name" value="HISTIDINE TRIAD HIT PROTEIN MEMBER"/>
    <property type="match status" value="1"/>
</dbReference>
<evidence type="ECO:0000256" key="1">
    <source>
        <dbReference type="ARBA" id="ARBA00010208"/>
    </source>
</evidence>
<dbReference type="InterPro" id="IPR008594">
    <property type="entry name" value="DcpS/DCS2"/>
</dbReference>
<dbReference type="GO" id="GO:0005634">
    <property type="term" value="C:nucleus"/>
    <property type="evidence" value="ECO:0007669"/>
    <property type="project" value="TreeGrafter"/>
</dbReference>
<dbReference type="Gene3D" id="3.30.200.40">
    <property type="entry name" value="Scavenger mRNA decapping enzyme, N-terminal domain"/>
    <property type="match status" value="1"/>
</dbReference>
<dbReference type="PIRSF" id="PIRSF028973">
    <property type="entry name" value="Scavenger_mRNA_decap_enz"/>
    <property type="match status" value="1"/>
</dbReference>
<dbReference type="GO" id="GO:0000932">
    <property type="term" value="C:P-body"/>
    <property type="evidence" value="ECO:0007669"/>
    <property type="project" value="TreeGrafter"/>
</dbReference>
<reference evidence="4" key="1">
    <citation type="journal article" date="2020" name="Stud. Mycol.">
        <title>101 Dothideomycetes genomes: A test case for predicting lifestyles and emergence of pathogens.</title>
        <authorList>
            <person name="Haridas S."/>
            <person name="Albert R."/>
            <person name="Binder M."/>
            <person name="Bloem J."/>
            <person name="LaButti K."/>
            <person name="Salamov A."/>
            <person name="Andreopoulos B."/>
            <person name="Baker S."/>
            <person name="Barry K."/>
            <person name="Bills G."/>
            <person name="Bluhm B."/>
            <person name="Cannon C."/>
            <person name="Castanera R."/>
            <person name="Culley D."/>
            <person name="Daum C."/>
            <person name="Ezra D."/>
            <person name="Gonzalez J."/>
            <person name="Henrissat B."/>
            <person name="Kuo A."/>
            <person name="Liang C."/>
            <person name="Lipzen A."/>
            <person name="Lutzoni F."/>
            <person name="Magnuson J."/>
            <person name="Mondo S."/>
            <person name="Nolan M."/>
            <person name="Ohm R."/>
            <person name="Pangilinan J."/>
            <person name="Park H.-J."/>
            <person name="Ramirez L."/>
            <person name="Alfaro M."/>
            <person name="Sun H."/>
            <person name="Tritt A."/>
            <person name="Yoshinaga Y."/>
            <person name="Zwiers L.-H."/>
            <person name="Turgeon B."/>
            <person name="Goodwin S."/>
            <person name="Spatafora J."/>
            <person name="Crous P."/>
            <person name="Grigoriev I."/>
        </authorList>
    </citation>
    <scope>NUCLEOTIDE SEQUENCE [LARGE SCALE GENOMIC DNA]</scope>
    <source>
        <strain evidence="4">CECT 20119</strain>
    </source>
</reference>
<dbReference type="Pfam" id="PF05652">
    <property type="entry name" value="DcpS"/>
    <property type="match status" value="1"/>
</dbReference>
<dbReference type="SUPFAM" id="SSF102860">
    <property type="entry name" value="mRNA decapping enzyme DcpS N-terminal domain"/>
    <property type="match status" value="1"/>
</dbReference>
<dbReference type="SUPFAM" id="SSF54197">
    <property type="entry name" value="HIT-like"/>
    <property type="match status" value="1"/>
</dbReference>
<dbReference type="Gene3D" id="3.30.428.10">
    <property type="entry name" value="HIT-like"/>
    <property type="match status" value="1"/>
</dbReference>
<sequence length="358" mass="40659">MSADKNDAEALIPRFVFERLLNQDSQGRRIILLGKIDDRPALLTAERAAFSSSQEHLLRFVSSLSSVENLGDNDIYRWYLARTAASPDNGTDAATPHDLKLNLIYPCTDKHIRKYTPQKARYVTETPEIYARYVRPWIIQQRDEGRLTWVFNILEGKTEVEDVLYRSWEHTSTLGQDESTQEENDKRFILLPDLNWDRKTLSALHLLALPERRDKWSVRDLHKSDVPWLEDMVRRLETAVAELYGKGGEKANQSSGEWIESDQIKFYLHYQPTYHHLHIHIVALTLDAGATQAVGKALDLRTVIGILKALPDPGSSMADIDISYGVGEGTELWEKIWAPLKRGEEPAVGDGAEGAKGK</sequence>
<dbReference type="Proteomes" id="UP000799538">
    <property type="component" value="Unassembled WGS sequence"/>
</dbReference>
<dbReference type="AlphaFoldDB" id="A0A6A6GQP2"/>
<evidence type="ECO:0000256" key="2">
    <source>
        <dbReference type="PIRSR" id="PIRSR028973-1"/>
    </source>
</evidence>
<dbReference type="InterPro" id="IPR036265">
    <property type="entry name" value="HIT-like_sf"/>
</dbReference>
<dbReference type="OrthoDB" id="10264956at2759"/>
<keyword evidence="4" id="KW-1185">Reference proteome</keyword>